<dbReference type="Proteomes" id="UP001396334">
    <property type="component" value="Unassembled WGS sequence"/>
</dbReference>
<evidence type="ECO:0000259" key="3">
    <source>
        <dbReference type="Pfam" id="PF00205"/>
    </source>
</evidence>
<gene>
    <name evidence="4" type="ORF">V6N11_065464</name>
</gene>
<comment type="similarity">
    <text evidence="1">Belongs to the TPP enzyme family.</text>
</comment>
<protein>
    <recommendedName>
        <fullName evidence="3">Thiamine pyrophosphate enzyme central domain-containing protein</fullName>
    </recommendedName>
</protein>
<feature type="domain" description="Thiamine pyrophosphate enzyme central" evidence="3">
    <location>
        <begin position="53"/>
        <end position="111"/>
    </location>
</feature>
<dbReference type="SUPFAM" id="SSF52467">
    <property type="entry name" value="DHS-like NAD/FAD-binding domain"/>
    <property type="match status" value="1"/>
</dbReference>
<name>A0ABR2PHU1_9ROSI</name>
<evidence type="ECO:0000313" key="5">
    <source>
        <dbReference type="Proteomes" id="UP001396334"/>
    </source>
</evidence>
<dbReference type="Gene3D" id="3.40.50.970">
    <property type="match status" value="1"/>
</dbReference>
<dbReference type="Pfam" id="PF00205">
    <property type="entry name" value="TPP_enzyme_M"/>
    <property type="match status" value="1"/>
</dbReference>
<sequence>MLDSIPVVAITGQVPRRMIGTDAFQETLVVEIVRLISESKRPGLYVGGGCLNSNPLSLQVLGMHGTVYAKYVVDKSDLLLVFGVQFDDRVTGKLEAFASRAKLVRIDIDSTTSY</sequence>
<dbReference type="PANTHER" id="PTHR18968:SF13">
    <property type="entry name" value="ACETOLACTATE SYNTHASE CATALYTIC SUBUNIT, MITOCHONDRIAL"/>
    <property type="match status" value="1"/>
</dbReference>
<proteinExistence type="inferred from homology"/>
<keyword evidence="5" id="KW-1185">Reference proteome</keyword>
<organism evidence="4 5">
    <name type="scientific">Hibiscus sabdariffa</name>
    <name type="common">roselle</name>
    <dbReference type="NCBI Taxonomy" id="183260"/>
    <lineage>
        <taxon>Eukaryota</taxon>
        <taxon>Viridiplantae</taxon>
        <taxon>Streptophyta</taxon>
        <taxon>Embryophyta</taxon>
        <taxon>Tracheophyta</taxon>
        <taxon>Spermatophyta</taxon>
        <taxon>Magnoliopsida</taxon>
        <taxon>eudicotyledons</taxon>
        <taxon>Gunneridae</taxon>
        <taxon>Pentapetalae</taxon>
        <taxon>rosids</taxon>
        <taxon>malvids</taxon>
        <taxon>Malvales</taxon>
        <taxon>Malvaceae</taxon>
        <taxon>Malvoideae</taxon>
        <taxon>Hibiscus</taxon>
    </lineage>
</organism>
<evidence type="ECO:0000256" key="2">
    <source>
        <dbReference type="ARBA" id="ARBA00023052"/>
    </source>
</evidence>
<comment type="caution">
    <text evidence="4">The sequence shown here is derived from an EMBL/GenBank/DDBJ whole genome shotgun (WGS) entry which is preliminary data.</text>
</comment>
<dbReference type="EMBL" id="JBBPBN010000059">
    <property type="protein sequence ID" value="KAK8987858.1"/>
    <property type="molecule type" value="Genomic_DNA"/>
</dbReference>
<dbReference type="InterPro" id="IPR029035">
    <property type="entry name" value="DHS-like_NAD/FAD-binding_dom"/>
</dbReference>
<accession>A0ABR2PHU1</accession>
<evidence type="ECO:0000313" key="4">
    <source>
        <dbReference type="EMBL" id="KAK8987858.1"/>
    </source>
</evidence>
<dbReference type="Gene3D" id="3.40.50.1220">
    <property type="entry name" value="TPP-binding domain"/>
    <property type="match status" value="1"/>
</dbReference>
<keyword evidence="2" id="KW-0786">Thiamine pyrophosphate</keyword>
<dbReference type="PANTHER" id="PTHR18968">
    <property type="entry name" value="THIAMINE PYROPHOSPHATE ENZYMES"/>
    <property type="match status" value="1"/>
</dbReference>
<evidence type="ECO:0000256" key="1">
    <source>
        <dbReference type="ARBA" id="ARBA00007812"/>
    </source>
</evidence>
<dbReference type="InterPro" id="IPR045229">
    <property type="entry name" value="TPP_enz"/>
</dbReference>
<dbReference type="InterPro" id="IPR012000">
    <property type="entry name" value="Thiamin_PyroP_enz_cen_dom"/>
</dbReference>
<reference evidence="4 5" key="1">
    <citation type="journal article" date="2024" name="G3 (Bethesda)">
        <title>Genome assembly of Hibiscus sabdariffa L. provides insights into metabolisms of medicinal natural products.</title>
        <authorList>
            <person name="Kim T."/>
        </authorList>
    </citation>
    <scope>NUCLEOTIDE SEQUENCE [LARGE SCALE GENOMIC DNA]</scope>
    <source>
        <strain evidence="4">TK-2024</strain>
        <tissue evidence="4">Old leaves</tissue>
    </source>
</reference>